<proteinExistence type="predicted"/>
<keyword evidence="4 5" id="KW-0472">Membrane</keyword>
<feature type="transmembrane region" description="Helical" evidence="5">
    <location>
        <begin position="12"/>
        <end position="32"/>
    </location>
</feature>
<evidence type="ECO:0000256" key="2">
    <source>
        <dbReference type="ARBA" id="ARBA00022692"/>
    </source>
</evidence>
<protein>
    <recommendedName>
        <fullName evidence="7">NADH-quinone oxidoreductase subunit H</fullName>
    </recommendedName>
</protein>
<gene>
    <name evidence="6" type="ORF">S06H3_09656</name>
</gene>
<dbReference type="EMBL" id="BARV01004303">
    <property type="protein sequence ID" value="GAI17157.1"/>
    <property type="molecule type" value="Genomic_DNA"/>
</dbReference>
<evidence type="ECO:0000256" key="3">
    <source>
        <dbReference type="ARBA" id="ARBA00022989"/>
    </source>
</evidence>
<organism evidence="6">
    <name type="scientific">marine sediment metagenome</name>
    <dbReference type="NCBI Taxonomy" id="412755"/>
    <lineage>
        <taxon>unclassified sequences</taxon>
        <taxon>metagenomes</taxon>
        <taxon>ecological metagenomes</taxon>
    </lineage>
</organism>
<comment type="caution">
    <text evidence="6">The sequence shown here is derived from an EMBL/GenBank/DDBJ whole genome shotgun (WGS) entry which is preliminary data.</text>
</comment>
<reference evidence="6" key="1">
    <citation type="journal article" date="2014" name="Front. Microbiol.">
        <title>High frequency of phylogenetically diverse reductive dehalogenase-homologous genes in deep subseafloor sedimentary metagenomes.</title>
        <authorList>
            <person name="Kawai M."/>
            <person name="Futagami T."/>
            <person name="Toyoda A."/>
            <person name="Takaki Y."/>
            <person name="Nishi S."/>
            <person name="Hori S."/>
            <person name="Arai W."/>
            <person name="Tsubouchi T."/>
            <person name="Morono Y."/>
            <person name="Uchiyama I."/>
            <person name="Ito T."/>
            <person name="Fujiyama A."/>
            <person name="Inagaki F."/>
            <person name="Takami H."/>
        </authorList>
    </citation>
    <scope>NUCLEOTIDE SEQUENCE</scope>
    <source>
        <strain evidence="6">Expedition CK06-06</strain>
    </source>
</reference>
<dbReference type="PANTHER" id="PTHR43359">
    <property type="entry name" value="FORMATE HYDROGENLYASE SUBUNIT 4"/>
    <property type="match status" value="1"/>
</dbReference>
<keyword evidence="2 5" id="KW-0812">Transmembrane</keyword>
<sequence>MSWLGNSSLTIAAIIGGSIILALLGAFFGLLYRGIDRKLAAHMQGRIGPPIIQPFRDVRKLL</sequence>
<comment type="subcellular location">
    <subcellularLocation>
        <location evidence="1">Membrane</location>
        <topology evidence="1">Multi-pass membrane protein</topology>
    </subcellularLocation>
</comment>
<dbReference type="AlphaFoldDB" id="X1LCY3"/>
<accession>X1LCY3</accession>
<evidence type="ECO:0000256" key="1">
    <source>
        <dbReference type="ARBA" id="ARBA00004141"/>
    </source>
</evidence>
<dbReference type="Pfam" id="PF00146">
    <property type="entry name" value="NADHdh"/>
    <property type="match status" value="1"/>
</dbReference>
<name>X1LCY3_9ZZZZ</name>
<dbReference type="PANTHER" id="PTHR43359:SF1">
    <property type="entry name" value="FORMATE HYDROGENLYASE SUBUNIT 4-RELATED"/>
    <property type="match status" value="1"/>
</dbReference>
<dbReference type="GO" id="GO:0005886">
    <property type="term" value="C:plasma membrane"/>
    <property type="evidence" value="ECO:0007669"/>
    <property type="project" value="TreeGrafter"/>
</dbReference>
<evidence type="ECO:0000256" key="5">
    <source>
        <dbReference type="SAM" id="Phobius"/>
    </source>
</evidence>
<keyword evidence="3 5" id="KW-1133">Transmembrane helix</keyword>
<feature type="non-terminal residue" evidence="6">
    <location>
        <position position="62"/>
    </location>
</feature>
<evidence type="ECO:0008006" key="7">
    <source>
        <dbReference type="Google" id="ProtNLM"/>
    </source>
</evidence>
<dbReference type="InterPro" id="IPR052561">
    <property type="entry name" value="ComplexI_Subunit1"/>
</dbReference>
<dbReference type="InterPro" id="IPR001694">
    <property type="entry name" value="NADH_UbQ_OxRdtase_su1/FPO"/>
</dbReference>
<evidence type="ECO:0000313" key="6">
    <source>
        <dbReference type="EMBL" id="GAI17157.1"/>
    </source>
</evidence>
<evidence type="ECO:0000256" key="4">
    <source>
        <dbReference type="ARBA" id="ARBA00023136"/>
    </source>
</evidence>